<dbReference type="GO" id="GO:0042805">
    <property type="term" value="F:actinin binding"/>
    <property type="evidence" value="ECO:0007669"/>
    <property type="project" value="TreeGrafter"/>
</dbReference>
<dbReference type="InterPro" id="IPR000557">
    <property type="entry name" value="Calponin_repeat"/>
</dbReference>
<evidence type="ECO:0000256" key="7">
    <source>
        <dbReference type="ARBA" id="ARBA00023242"/>
    </source>
</evidence>
<evidence type="ECO:0000256" key="3">
    <source>
        <dbReference type="ARBA" id="ARBA00022723"/>
    </source>
</evidence>
<feature type="domain" description="LIM zinc-binding" evidence="11">
    <location>
        <begin position="651"/>
        <end position="712"/>
    </location>
</feature>
<dbReference type="Gene3D" id="2.10.110.10">
    <property type="entry name" value="Cysteine Rich Protein"/>
    <property type="match status" value="4"/>
</dbReference>
<keyword evidence="5 8" id="KW-0862">Zinc</keyword>
<dbReference type="InterPro" id="IPR001781">
    <property type="entry name" value="Znf_LIM"/>
</dbReference>
<keyword evidence="6 8" id="KW-0440">LIM domain</keyword>
<dbReference type="Proteomes" id="UP000053105">
    <property type="component" value="Unassembled WGS sequence"/>
</dbReference>
<evidence type="ECO:0000256" key="9">
    <source>
        <dbReference type="SAM" id="MobiDB-lite"/>
    </source>
</evidence>
<keyword evidence="13" id="KW-1185">Reference proteome</keyword>
<dbReference type="STRING" id="166423.A0A0M9A0L5"/>
<dbReference type="GO" id="GO:0005634">
    <property type="term" value="C:nucleus"/>
    <property type="evidence" value="ECO:0007669"/>
    <property type="project" value="UniProtKB-SubCell"/>
</dbReference>
<dbReference type="PANTHER" id="PTHR24215">
    <property type="entry name" value="RHO-GTPASE-ACTIVATING PROTEIN LRG1"/>
    <property type="match status" value="1"/>
</dbReference>
<dbReference type="InterPro" id="IPR003096">
    <property type="entry name" value="SM22_calponin"/>
</dbReference>
<evidence type="ECO:0000256" key="4">
    <source>
        <dbReference type="ARBA" id="ARBA00022737"/>
    </source>
</evidence>
<dbReference type="SMART" id="SM00033">
    <property type="entry name" value="CH"/>
    <property type="match status" value="1"/>
</dbReference>
<dbReference type="PROSITE" id="PS50021">
    <property type="entry name" value="CH"/>
    <property type="match status" value="1"/>
</dbReference>
<proteinExistence type="predicted"/>
<sequence length="825" mass="91142">MALERQVRAKIAAKRNPEQEKEAQEWIESILGKKFPPGEAFEDVIKDGQVLCHLMNKISPGSISKINTSGGQFKMMENINAFQKALKDYGVADVDVFQTVDLWEKKDIAQVVTTLFALGRTTYKHPEWKGPYLGPKPADECKREFTEEQLRAGETVIGLQAGSNKGATQSGQSIGATQWWLKFKVVVIRGGTLEAVKCNILMMRIQINFDADGYNKSVDKDRNYFMFENPKLHQNPAPPEEPDISNHLRLRREERIKFRQTFAVHQSFSREEASDRESQRETGIDKMPFKPVEHPKCPKCGKSVYAAEERVAGGLKWHKMCFKCGLCGKLLDSTNCTEHEGELFCKVCHGRKFGPKGYGFGGGAGTLSMDQGEHLKSSDPMIQQHDPPFGNEIGRSKGSLLRTRGPRACVCVTYMSEKSDLYKRHVFRDVARGSNAILEPRAIAKAPEGEGCPRCGGYVYAAEQMLARGRYATERDSDRRVMAMVRVVAPYKATATPMACYPKKFGPRGIGHAGVMWIGLQCDIEDEGDAAPRTTVIDTAVIKAPPGKGCPRCGGVVFAAEQVLAKGREWHRKCYKCRDCSKTLDSIIACDGPDKDVYCKTCYGKKWGPHGYGFACGSGFLQTDGLTEEEISASRPFYNPDTTAIKAPAGQGCPRCGGMVFAAEQQLAKGTMWHKKCFNCAECHRPLDSMLACDGPDKEIHCRSCYSKLFGPKGFGFGHTPTLVSTNGDHAPSYIDAKPQVGQKRTDGNGCARCGYPVYAAEQMISKNRLWHKRCFSCAECHRSLDSTNLNDGPDGDIYCRGCYNRNFGPKGVGFGMGAGTLTMA</sequence>
<evidence type="ECO:0000256" key="5">
    <source>
        <dbReference type="ARBA" id="ARBA00022833"/>
    </source>
</evidence>
<dbReference type="AlphaFoldDB" id="A0A0M9A0L5"/>
<dbReference type="Pfam" id="PF00307">
    <property type="entry name" value="CH"/>
    <property type="match status" value="1"/>
</dbReference>
<dbReference type="PRINTS" id="PR00888">
    <property type="entry name" value="SM22CALPONIN"/>
</dbReference>
<dbReference type="InterPro" id="IPR036872">
    <property type="entry name" value="CH_dom_sf"/>
</dbReference>
<dbReference type="GO" id="GO:0045214">
    <property type="term" value="P:sarcomere organization"/>
    <property type="evidence" value="ECO:0007669"/>
    <property type="project" value="TreeGrafter"/>
</dbReference>
<name>A0A0M9A0L5_9HYME</name>
<dbReference type="OrthoDB" id="1679758at2759"/>
<dbReference type="Pfam" id="PF00402">
    <property type="entry name" value="Calponin"/>
    <property type="match status" value="1"/>
</dbReference>
<dbReference type="CDD" id="cd09326">
    <property type="entry name" value="LIM_CRP_like"/>
    <property type="match status" value="3"/>
</dbReference>
<dbReference type="Gene3D" id="1.10.418.10">
    <property type="entry name" value="Calponin-like domain"/>
    <property type="match status" value="1"/>
</dbReference>
<feature type="region of interest" description="Disordered" evidence="9">
    <location>
        <begin position="267"/>
        <end position="288"/>
    </location>
</feature>
<dbReference type="FunFam" id="2.10.110.10:FF:000001">
    <property type="entry name" value="Cysteine and glycine-rich protein 1"/>
    <property type="match status" value="4"/>
</dbReference>
<gene>
    <name evidence="12" type="ORF">WN51_14499</name>
</gene>
<organism evidence="12 13">
    <name type="scientific">Melipona quadrifasciata</name>
    <dbReference type="NCBI Taxonomy" id="166423"/>
    <lineage>
        <taxon>Eukaryota</taxon>
        <taxon>Metazoa</taxon>
        <taxon>Ecdysozoa</taxon>
        <taxon>Arthropoda</taxon>
        <taxon>Hexapoda</taxon>
        <taxon>Insecta</taxon>
        <taxon>Pterygota</taxon>
        <taxon>Neoptera</taxon>
        <taxon>Endopterygota</taxon>
        <taxon>Hymenoptera</taxon>
        <taxon>Apocrita</taxon>
        <taxon>Aculeata</taxon>
        <taxon>Apoidea</taxon>
        <taxon>Anthophila</taxon>
        <taxon>Apidae</taxon>
        <taxon>Melipona</taxon>
    </lineage>
</organism>
<keyword evidence="7" id="KW-0539">Nucleus</keyword>
<dbReference type="SUPFAM" id="SSF57716">
    <property type="entry name" value="Glucocorticoid receptor-like (DNA-binding domain)"/>
    <property type="match status" value="9"/>
</dbReference>
<keyword evidence="2" id="KW-0517">Myogenesis</keyword>
<feature type="domain" description="LIM zinc-binding" evidence="11">
    <location>
        <begin position="749"/>
        <end position="810"/>
    </location>
</feature>
<dbReference type="PROSITE" id="PS00478">
    <property type="entry name" value="LIM_DOMAIN_1"/>
    <property type="match status" value="4"/>
</dbReference>
<dbReference type="PANTHER" id="PTHR24215:SF35">
    <property type="entry name" value="MUSCLE LIM PROTEIN MLP84B"/>
    <property type="match status" value="1"/>
</dbReference>
<evidence type="ECO:0000256" key="1">
    <source>
        <dbReference type="ARBA" id="ARBA00004123"/>
    </source>
</evidence>
<dbReference type="EMBL" id="KQ435798">
    <property type="protein sequence ID" value="KOX73453.1"/>
    <property type="molecule type" value="Genomic_DNA"/>
</dbReference>
<dbReference type="CDD" id="cd09404">
    <property type="entry name" value="LIM1_MLP84B_like"/>
    <property type="match status" value="1"/>
</dbReference>
<feature type="domain" description="LIM zinc-binding" evidence="11">
    <location>
        <begin position="295"/>
        <end position="355"/>
    </location>
</feature>
<dbReference type="GO" id="GO:0046872">
    <property type="term" value="F:metal ion binding"/>
    <property type="evidence" value="ECO:0007669"/>
    <property type="project" value="UniProtKB-KW"/>
</dbReference>
<evidence type="ECO:0000256" key="8">
    <source>
        <dbReference type="PROSITE-ProRule" id="PRU00125"/>
    </source>
</evidence>
<dbReference type="CDD" id="cd21207">
    <property type="entry name" value="CH_dMP20-like"/>
    <property type="match status" value="1"/>
</dbReference>
<evidence type="ECO:0000259" key="10">
    <source>
        <dbReference type="PROSITE" id="PS50021"/>
    </source>
</evidence>
<dbReference type="InterPro" id="IPR001715">
    <property type="entry name" value="CH_dom"/>
</dbReference>
<feature type="domain" description="LIM zinc-binding" evidence="11">
    <location>
        <begin position="548"/>
        <end position="609"/>
    </location>
</feature>
<dbReference type="GO" id="GO:0030018">
    <property type="term" value="C:Z disc"/>
    <property type="evidence" value="ECO:0007669"/>
    <property type="project" value="TreeGrafter"/>
</dbReference>
<keyword evidence="3 8" id="KW-0479">Metal-binding</keyword>
<keyword evidence="4" id="KW-0677">Repeat</keyword>
<dbReference type="SUPFAM" id="SSF47576">
    <property type="entry name" value="Calponin-homology domain, CH-domain"/>
    <property type="match status" value="1"/>
</dbReference>
<dbReference type="SMART" id="SM00132">
    <property type="entry name" value="LIM"/>
    <property type="match status" value="4"/>
</dbReference>
<dbReference type="GO" id="GO:0007517">
    <property type="term" value="P:muscle organ development"/>
    <property type="evidence" value="ECO:0007669"/>
    <property type="project" value="UniProtKB-KW"/>
</dbReference>
<comment type="subcellular location">
    <subcellularLocation>
        <location evidence="1">Nucleus</location>
    </subcellularLocation>
</comment>
<reference evidence="12 13" key="1">
    <citation type="submission" date="2015-07" db="EMBL/GenBank/DDBJ databases">
        <title>The genome of Melipona quadrifasciata.</title>
        <authorList>
            <person name="Pan H."/>
            <person name="Kapheim K."/>
        </authorList>
    </citation>
    <scope>NUCLEOTIDE SEQUENCE [LARGE SCALE GENOMIC DNA]</scope>
    <source>
        <strain evidence="12">0111107301</strain>
        <tissue evidence="12">Whole body</tissue>
    </source>
</reference>
<accession>A0A0M9A0L5</accession>
<evidence type="ECO:0000313" key="13">
    <source>
        <dbReference type="Proteomes" id="UP000053105"/>
    </source>
</evidence>
<dbReference type="GO" id="GO:0008307">
    <property type="term" value="F:structural constituent of muscle"/>
    <property type="evidence" value="ECO:0007669"/>
    <property type="project" value="TreeGrafter"/>
</dbReference>
<dbReference type="GO" id="GO:0060537">
    <property type="term" value="P:muscle tissue development"/>
    <property type="evidence" value="ECO:0007669"/>
    <property type="project" value="TreeGrafter"/>
</dbReference>
<evidence type="ECO:0000256" key="2">
    <source>
        <dbReference type="ARBA" id="ARBA00022541"/>
    </source>
</evidence>
<dbReference type="Pfam" id="PF00412">
    <property type="entry name" value="LIM"/>
    <property type="match status" value="4"/>
</dbReference>
<dbReference type="PROSITE" id="PS01052">
    <property type="entry name" value="CALPONIN_1"/>
    <property type="match status" value="1"/>
</dbReference>
<evidence type="ECO:0000259" key="11">
    <source>
        <dbReference type="PROSITE" id="PS50023"/>
    </source>
</evidence>
<evidence type="ECO:0000256" key="6">
    <source>
        <dbReference type="ARBA" id="ARBA00023038"/>
    </source>
</evidence>
<feature type="compositionally biased region" description="Basic and acidic residues" evidence="9">
    <location>
        <begin position="268"/>
        <end position="288"/>
    </location>
</feature>
<dbReference type="PROSITE" id="PS50023">
    <property type="entry name" value="LIM_DOMAIN_2"/>
    <property type="match status" value="4"/>
</dbReference>
<protein>
    <submittedName>
        <fullName evidence="12">Muscle LIM protein Mlp84B</fullName>
    </submittedName>
</protein>
<evidence type="ECO:0000313" key="12">
    <source>
        <dbReference type="EMBL" id="KOX73453.1"/>
    </source>
</evidence>
<feature type="domain" description="Calponin-homology (CH)" evidence="10">
    <location>
        <begin position="17"/>
        <end position="122"/>
    </location>
</feature>